<evidence type="ECO:0000313" key="3">
    <source>
        <dbReference type="WBParaSite" id="jg2340"/>
    </source>
</evidence>
<organism evidence="2 3">
    <name type="scientific">Ditylenchus dipsaci</name>
    <dbReference type="NCBI Taxonomy" id="166011"/>
    <lineage>
        <taxon>Eukaryota</taxon>
        <taxon>Metazoa</taxon>
        <taxon>Ecdysozoa</taxon>
        <taxon>Nematoda</taxon>
        <taxon>Chromadorea</taxon>
        <taxon>Rhabditida</taxon>
        <taxon>Tylenchina</taxon>
        <taxon>Tylenchomorpha</taxon>
        <taxon>Sphaerularioidea</taxon>
        <taxon>Anguinidae</taxon>
        <taxon>Anguininae</taxon>
        <taxon>Ditylenchus</taxon>
    </lineage>
</organism>
<dbReference type="WBParaSite" id="jg2340">
    <property type="protein sequence ID" value="jg2340"/>
    <property type="gene ID" value="jg2340"/>
</dbReference>
<proteinExistence type="predicted"/>
<accession>A0A915DT70</accession>
<name>A0A915DT70_9BILA</name>
<protein>
    <submittedName>
        <fullName evidence="3">Peptidase A2 domain-containing protein</fullName>
    </submittedName>
</protein>
<keyword evidence="1" id="KW-0472">Membrane</keyword>
<dbReference type="AlphaFoldDB" id="A0A915DT70"/>
<keyword evidence="2" id="KW-1185">Reference proteome</keyword>
<keyword evidence="1" id="KW-0812">Transmembrane</keyword>
<dbReference type="Proteomes" id="UP000887574">
    <property type="component" value="Unplaced"/>
</dbReference>
<evidence type="ECO:0000256" key="1">
    <source>
        <dbReference type="SAM" id="Phobius"/>
    </source>
</evidence>
<evidence type="ECO:0000313" key="2">
    <source>
        <dbReference type="Proteomes" id="UP000887574"/>
    </source>
</evidence>
<sequence length="208" mass="23796">MGQLSRNDRIKFMIQQDGRGIIPVSNGISADVIESVKEAMHSRLMDICWWWTIFCNAIVTASIFCTVMGCIIKLYFFNTVVVNFFVFCSSDDQFGSNNFKEDHQIQQFEPEIHKRGRTYSFKKQKKEAPRSQRVKKTVDYFIMGIGNLMDSILRSNLGKFDNTLLDTGSTLSIIHTSYLEKLEVELEPMLYGANSASGHHIEIIADVF</sequence>
<feature type="transmembrane region" description="Helical" evidence="1">
    <location>
        <begin position="47"/>
        <end position="76"/>
    </location>
</feature>
<reference evidence="3" key="1">
    <citation type="submission" date="2022-11" db="UniProtKB">
        <authorList>
            <consortium name="WormBaseParasite"/>
        </authorList>
    </citation>
    <scope>IDENTIFICATION</scope>
</reference>
<keyword evidence="1" id="KW-1133">Transmembrane helix</keyword>